<evidence type="ECO:0000256" key="3">
    <source>
        <dbReference type="ARBA" id="ARBA00022603"/>
    </source>
</evidence>
<protein>
    <recommendedName>
        <fullName evidence="7">Protein arginine methyltransferase NDUFAF7</fullName>
        <ecNumber evidence="7">2.1.1.320</ecNumber>
    </recommendedName>
</protein>
<evidence type="ECO:0000313" key="8">
    <source>
        <dbReference type="EMBL" id="KAK9956307.1"/>
    </source>
</evidence>
<dbReference type="EC" id="2.1.1.320" evidence="7"/>
<evidence type="ECO:0000256" key="1">
    <source>
        <dbReference type="ARBA" id="ARBA00004173"/>
    </source>
</evidence>
<dbReference type="Gene3D" id="3.40.50.12710">
    <property type="match status" value="2"/>
</dbReference>
<organism evidence="8 9">
    <name type="scientific">Culter alburnus</name>
    <name type="common">Topmouth culter</name>
    <dbReference type="NCBI Taxonomy" id="194366"/>
    <lineage>
        <taxon>Eukaryota</taxon>
        <taxon>Metazoa</taxon>
        <taxon>Chordata</taxon>
        <taxon>Craniata</taxon>
        <taxon>Vertebrata</taxon>
        <taxon>Euteleostomi</taxon>
        <taxon>Actinopterygii</taxon>
        <taxon>Neopterygii</taxon>
        <taxon>Teleostei</taxon>
        <taxon>Ostariophysi</taxon>
        <taxon>Cypriniformes</taxon>
        <taxon>Xenocyprididae</taxon>
        <taxon>Xenocypridinae</taxon>
        <taxon>Culter</taxon>
    </lineage>
</organism>
<dbReference type="InterPro" id="IPR003788">
    <property type="entry name" value="NDUFAF7"/>
</dbReference>
<reference evidence="8 9" key="1">
    <citation type="submission" date="2024-05" db="EMBL/GenBank/DDBJ databases">
        <title>A high-quality chromosomal-level genome assembly of Topmouth culter (Culter alburnus).</title>
        <authorList>
            <person name="Zhao H."/>
        </authorList>
    </citation>
    <scope>NUCLEOTIDE SEQUENCE [LARGE SCALE GENOMIC DNA]</scope>
    <source>
        <strain evidence="8">CATC2023</strain>
        <tissue evidence="8">Muscle</tissue>
    </source>
</reference>
<dbReference type="GO" id="GO:0032981">
    <property type="term" value="P:mitochondrial respiratory chain complex I assembly"/>
    <property type="evidence" value="ECO:0007669"/>
    <property type="project" value="TreeGrafter"/>
</dbReference>
<dbReference type="PANTHER" id="PTHR12049">
    <property type="entry name" value="PROTEIN ARGININE METHYLTRANSFERASE NDUFAF7, MITOCHONDRIAL"/>
    <property type="match status" value="1"/>
</dbReference>
<gene>
    <name evidence="8" type="ORF">ABG768_014050</name>
</gene>
<dbReference type="AlphaFoldDB" id="A0AAW1Z651"/>
<evidence type="ECO:0000256" key="7">
    <source>
        <dbReference type="RuleBase" id="RU364114"/>
    </source>
</evidence>
<keyword evidence="5 7" id="KW-0496">Mitochondrion</keyword>
<dbReference type="SUPFAM" id="SSF53335">
    <property type="entry name" value="S-adenosyl-L-methionine-dependent methyltransferases"/>
    <property type="match status" value="1"/>
</dbReference>
<dbReference type="InterPro" id="IPR038375">
    <property type="entry name" value="NDUFAF7_sf"/>
</dbReference>
<keyword evidence="3 7" id="KW-0489">Methyltransferase</keyword>
<dbReference type="GO" id="GO:0005739">
    <property type="term" value="C:mitochondrion"/>
    <property type="evidence" value="ECO:0007669"/>
    <property type="project" value="UniProtKB-SubCell"/>
</dbReference>
<dbReference type="PANTHER" id="PTHR12049:SF7">
    <property type="entry name" value="PROTEIN ARGININE METHYLTRANSFERASE NDUFAF7, MITOCHONDRIAL"/>
    <property type="match status" value="1"/>
</dbReference>
<comment type="catalytic activity">
    <reaction evidence="6 7">
        <text>L-arginyl-[protein] + 2 S-adenosyl-L-methionine = N(omega),N(omega)'-dimethyl-L-arginyl-[protein] + 2 S-adenosyl-L-homocysteine + 2 H(+)</text>
        <dbReference type="Rhea" id="RHEA:48108"/>
        <dbReference type="Rhea" id="RHEA-COMP:10532"/>
        <dbReference type="Rhea" id="RHEA-COMP:11992"/>
        <dbReference type="ChEBI" id="CHEBI:15378"/>
        <dbReference type="ChEBI" id="CHEBI:29965"/>
        <dbReference type="ChEBI" id="CHEBI:57856"/>
        <dbReference type="ChEBI" id="CHEBI:59789"/>
        <dbReference type="ChEBI" id="CHEBI:88221"/>
        <dbReference type="EC" id="2.1.1.320"/>
    </reaction>
</comment>
<accession>A0AAW1Z651</accession>
<comment type="function">
    <text evidence="7">Arginine methyltransferase involved in the assembly or stability of mitochondrial NADH:ubiquinone oxidoreductase complex (complex I).</text>
</comment>
<comment type="similarity">
    <text evidence="2 7">Belongs to the NDUFAF7 family.</text>
</comment>
<evidence type="ECO:0000256" key="6">
    <source>
        <dbReference type="ARBA" id="ARBA00048612"/>
    </source>
</evidence>
<keyword evidence="9" id="KW-1185">Reference proteome</keyword>
<dbReference type="EMBL" id="JAWDJR010000020">
    <property type="protein sequence ID" value="KAK9956307.1"/>
    <property type="molecule type" value="Genomic_DNA"/>
</dbReference>
<evidence type="ECO:0000256" key="5">
    <source>
        <dbReference type="ARBA" id="ARBA00023128"/>
    </source>
</evidence>
<dbReference type="GO" id="GO:0035243">
    <property type="term" value="F:protein-arginine omega-N symmetric methyltransferase activity"/>
    <property type="evidence" value="ECO:0007669"/>
    <property type="project" value="UniProtKB-EC"/>
</dbReference>
<sequence>MRTVLRLKRLMPEVMWTVWGNRSCSNSSIRRLESNTSILKHLISKITATGPISVAEYMREALTNPVSGYYVKNDMLGAGGDFITSPEISQIFGELLGVWCVSEWMAAGKSSVFQLVELGPGRGSLASDILRVFSQLKAVLGETDISVHLVEVSPKLSQLQAKCLTGDQTWTCNDDQPVYRSGTTCTGLPIYWYHRIEDVPRGFSVFLAHEFFDALPIHKFQRTEKGWREVMVDIDPESPEKLRFVVSHSPTLASSMLIQGFKGHQLHNVLEAPGMADLTADVDFSYLRKITGNQVTCLGPITQRSFLKNMGIDSRLQVLLRSCHDPSTRAQLINSYDMLINPEKMGHRFQFFSVLSRGRLAQRKGMQKDTAPLPVAGFAELNVQ</sequence>
<keyword evidence="4 7" id="KW-0808">Transferase</keyword>
<dbReference type="GO" id="GO:0032259">
    <property type="term" value="P:methylation"/>
    <property type="evidence" value="ECO:0007669"/>
    <property type="project" value="UniProtKB-KW"/>
</dbReference>
<comment type="caution">
    <text evidence="8">The sequence shown here is derived from an EMBL/GenBank/DDBJ whole genome shotgun (WGS) entry which is preliminary data.</text>
</comment>
<evidence type="ECO:0000256" key="4">
    <source>
        <dbReference type="ARBA" id="ARBA00022679"/>
    </source>
</evidence>
<comment type="subcellular location">
    <subcellularLocation>
        <location evidence="1 7">Mitochondrion</location>
    </subcellularLocation>
</comment>
<proteinExistence type="inferred from homology"/>
<dbReference type="InterPro" id="IPR029063">
    <property type="entry name" value="SAM-dependent_MTases_sf"/>
</dbReference>
<evidence type="ECO:0000313" key="9">
    <source>
        <dbReference type="Proteomes" id="UP001479290"/>
    </source>
</evidence>
<name>A0AAW1Z651_CULAL</name>
<evidence type="ECO:0000256" key="2">
    <source>
        <dbReference type="ARBA" id="ARBA00005891"/>
    </source>
</evidence>
<dbReference type="Proteomes" id="UP001479290">
    <property type="component" value="Unassembled WGS sequence"/>
</dbReference>
<dbReference type="Pfam" id="PF02636">
    <property type="entry name" value="Methyltransf_28"/>
    <property type="match status" value="2"/>
</dbReference>